<evidence type="ECO:0000256" key="9">
    <source>
        <dbReference type="RuleBase" id="RU003357"/>
    </source>
</evidence>
<dbReference type="PANTHER" id="PTHR30069">
    <property type="entry name" value="TONB-DEPENDENT OUTER MEMBRANE RECEPTOR"/>
    <property type="match status" value="1"/>
</dbReference>
<dbReference type="GO" id="GO:0044718">
    <property type="term" value="P:siderophore transmembrane transport"/>
    <property type="evidence" value="ECO:0007669"/>
    <property type="project" value="TreeGrafter"/>
</dbReference>
<dbReference type="Gene3D" id="2.170.130.10">
    <property type="entry name" value="TonB-dependent receptor, plug domain"/>
    <property type="match status" value="1"/>
</dbReference>
<evidence type="ECO:0000256" key="7">
    <source>
        <dbReference type="ARBA" id="ARBA00023237"/>
    </source>
</evidence>
<keyword evidence="10" id="KW-0732">Signal</keyword>
<evidence type="ECO:0000256" key="3">
    <source>
        <dbReference type="ARBA" id="ARBA00022452"/>
    </source>
</evidence>
<keyword evidence="6 8" id="KW-0472">Membrane</keyword>
<evidence type="ECO:0000259" key="11">
    <source>
        <dbReference type="Pfam" id="PF00593"/>
    </source>
</evidence>
<reference evidence="13" key="1">
    <citation type="submission" date="2021-06" db="EMBL/GenBank/DDBJ databases">
        <title>50 bacteria genomes isolated from Dapeng, Shenzhen, China.</title>
        <authorList>
            <person name="Zheng W."/>
            <person name="Yu S."/>
            <person name="Huang Y."/>
        </authorList>
    </citation>
    <scope>NUCLEOTIDE SEQUENCE</scope>
    <source>
        <strain evidence="13">DP4N28-2</strain>
    </source>
</reference>
<protein>
    <submittedName>
        <fullName evidence="13">TonB-dependent receptor</fullName>
    </submittedName>
</protein>
<keyword evidence="4 8" id="KW-0812">Transmembrane</keyword>
<evidence type="ECO:0000256" key="4">
    <source>
        <dbReference type="ARBA" id="ARBA00022692"/>
    </source>
</evidence>
<evidence type="ECO:0000313" key="14">
    <source>
        <dbReference type="Proteomes" id="UP000824927"/>
    </source>
</evidence>
<dbReference type="InterPro" id="IPR039426">
    <property type="entry name" value="TonB-dep_rcpt-like"/>
</dbReference>
<dbReference type="Proteomes" id="UP000824927">
    <property type="component" value="Unassembled WGS sequence"/>
</dbReference>
<keyword evidence="2 8" id="KW-0813">Transport</keyword>
<proteinExistence type="inferred from homology"/>
<dbReference type="PANTHER" id="PTHR30069:SF40">
    <property type="entry name" value="TONB-DEPENDENT RECEPTOR NMB0964-RELATED"/>
    <property type="match status" value="1"/>
</dbReference>
<evidence type="ECO:0000256" key="8">
    <source>
        <dbReference type="PROSITE-ProRule" id="PRU01360"/>
    </source>
</evidence>
<feature type="signal peptide" evidence="10">
    <location>
        <begin position="1"/>
        <end position="29"/>
    </location>
</feature>
<accession>A0A9Q3S2B5</accession>
<keyword evidence="13" id="KW-0675">Receptor</keyword>
<dbReference type="Gene3D" id="2.40.170.20">
    <property type="entry name" value="TonB-dependent receptor, beta-barrel domain"/>
    <property type="match status" value="1"/>
</dbReference>
<dbReference type="Pfam" id="PF07715">
    <property type="entry name" value="Plug"/>
    <property type="match status" value="1"/>
</dbReference>
<keyword evidence="5 9" id="KW-0798">TonB box</keyword>
<dbReference type="PROSITE" id="PS52016">
    <property type="entry name" value="TONB_DEPENDENT_REC_3"/>
    <property type="match status" value="1"/>
</dbReference>
<evidence type="ECO:0000256" key="10">
    <source>
        <dbReference type="SAM" id="SignalP"/>
    </source>
</evidence>
<dbReference type="GO" id="GO:0009279">
    <property type="term" value="C:cell outer membrane"/>
    <property type="evidence" value="ECO:0007669"/>
    <property type="project" value="UniProtKB-SubCell"/>
</dbReference>
<gene>
    <name evidence="13" type="ORF">KUV31_11090</name>
</gene>
<evidence type="ECO:0000256" key="1">
    <source>
        <dbReference type="ARBA" id="ARBA00004571"/>
    </source>
</evidence>
<dbReference type="InterPro" id="IPR036942">
    <property type="entry name" value="Beta-barrel_TonB_sf"/>
</dbReference>
<evidence type="ECO:0000256" key="6">
    <source>
        <dbReference type="ARBA" id="ARBA00023136"/>
    </source>
</evidence>
<feature type="domain" description="TonB-dependent receptor-like beta-barrel" evidence="11">
    <location>
        <begin position="286"/>
        <end position="679"/>
    </location>
</feature>
<dbReference type="SUPFAM" id="SSF56935">
    <property type="entry name" value="Porins"/>
    <property type="match status" value="1"/>
</dbReference>
<evidence type="ECO:0000256" key="5">
    <source>
        <dbReference type="ARBA" id="ARBA00023077"/>
    </source>
</evidence>
<keyword evidence="3 8" id="KW-1134">Transmembrane beta strand</keyword>
<dbReference type="InterPro" id="IPR012910">
    <property type="entry name" value="Plug_dom"/>
</dbReference>
<name>A0A9Q3S2B5_9SPHN</name>
<evidence type="ECO:0000256" key="2">
    <source>
        <dbReference type="ARBA" id="ARBA00022448"/>
    </source>
</evidence>
<dbReference type="InterPro" id="IPR000531">
    <property type="entry name" value="Beta-barrel_TonB"/>
</dbReference>
<dbReference type="InterPro" id="IPR037066">
    <property type="entry name" value="Plug_dom_sf"/>
</dbReference>
<organism evidence="13 14">
    <name type="scientific">Qipengyuania aquimaris</name>
    <dbReference type="NCBI Taxonomy" id="255984"/>
    <lineage>
        <taxon>Bacteria</taxon>
        <taxon>Pseudomonadati</taxon>
        <taxon>Pseudomonadota</taxon>
        <taxon>Alphaproteobacteria</taxon>
        <taxon>Sphingomonadales</taxon>
        <taxon>Erythrobacteraceae</taxon>
        <taxon>Qipengyuania</taxon>
    </lineage>
</organism>
<sequence length="726" mass="78317">MLYHTSSLRRSLAASLSLISVAAATPTLAQDQSAEEEVETTTAEDDLHNRRIGPDGTIIVSAEGLRQFDLLAGTSVIDGEELDQNMDGQLGEVLTNLPGVTATGFAPGASRPILRGFSGERVKVLVDGIGAIDVSNTSADHAVSIDPLTAESIEVLRGPAVLLYGSQAIGGAVNVIDKRIPRRVPAEDFHIDALVRADTVSDLREGGASLDVPIGGSFVFHIDGVYRETDDLDVPGFILSDDLRADLLADAAEEEAEGEFEEAEELREAANAEGTIFNSGTETWAANGGFAFFKNGSSLGISVGVYDTFYGVPILPGAHHHEEDGDDADLGVEEEGPETVSIGLRQYRADMRGDILLGDGFFERLKIRAGYSDYTHTEFEGDEVGTVFDVQGIEARAELVQNTGGVLRGSVGTQVYIRDFQAEGAEAYVAPNSTQQLSFFTLQEYGNGPLQLEGSLRFENTDVRSTPLGIERDFSAFSGAAGLVYELTPSFRTGINLSRVARAPSAEELFSEGPHIATQQFEIGDPDLTLEKAWGVEVFARGSLGPVDLSVAAYRQWFDDFIYLSGTGAEEDDLPVFVYLQEDATYTGFEGQLAWNFIDTDGLDVTADLRASYIDAELDNGFNVPRIPPLSLLGALEADTGNLTLRGEVEWFDDQTEISPFETETDGFTFVNASATWRPLADDPTLAVILKAENIFDQTGRRHSSFTKEFVPLPGRNVSVSVRLSI</sequence>
<comment type="caution">
    <text evidence="13">The sequence shown here is derived from an EMBL/GenBank/DDBJ whole genome shotgun (WGS) entry which is preliminary data.</text>
</comment>
<dbReference type="GO" id="GO:0015344">
    <property type="term" value="F:siderophore uptake transmembrane transporter activity"/>
    <property type="evidence" value="ECO:0007669"/>
    <property type="project" value="TreeGrafter"/>
</dbReference>
<keyword evidence="7 8" id="KW-0998">Cell outer membrane</keyword>
<dbReference type="EMBL" id="JAHVKP010000001">
    <property type="protein sequence ID" value="MBY6218884.1"/>
    <property type="molecule type" value="Genomic_DNA"/>
</dbReference>
<dbReference type="AlphaFoldDB" id="A0A9Q3S2B5"/>
<feature type="chain" id="PRO_5040296029" evidence="10">
    <location>
        <begin position="30"/>
        <end position="726"/>
    </location>
</feature>
<comment type="subcellular location">
    <subcellularLocation>
        <location evidence="1 8">Cell outer membrane</location>
        <topology evidence="1 8">Multi-pass membrane protein</topology>
    </subcellularLocation>
</comment>
<evidence type="ECO:0000313" key="13">
    <source>
        <dbReference type="EMBL" id="MBY6218884.1"/>
    </source>
</evidence>
<dbReference type="Pfam" id="PF00593">
    <property type="entry name" value="TonB_dep_Rec_b-barrel"/>
    <property type="match status" value="1"/>
</dbReference>
<comment type="similarity">
    <text evidence="8 9">Belongs to the TonB-dependent receptor family.</text>
</comment>
<dbReference type="RefSeq" id="WP_222405561.1">
    <property type="nucleotide sequence ID" value="NZ_JAHVKP010000001.1"/>
</dbReference>
<evidence type="ECO:0000259" key="12">
    <source>
        <dbReference type="Pfam" id="PF07715"/>
    </source>
</evidence>
<feature type="domain" description="TonB-dependent receptor plug" evidence="12">
    <location>
        <begin position="69"/>
        <end position="172"/>
    </location>
</feature>